<proteinExistence type="predicted"/>
<gene>
    <name evidence="2" type="ORF">JJE72_17870</name>
</gene>
<keyword evidence="3" id="KW-1185">Reference proteome</keyword>
<feature type="chain" id="PRO_5046384719" evidence="1">
    <location>
        <begin position="27"/>
        <end position="167"/>
    </location>
</feature>
<evidence type="ECO:0000313" key="2">
    <source>
        <dbReference type="EMBL" id="MBL0707366.1"/>
    </source>
</evidence>
<dbReference type="RefSeq" id="WP_189693791.1">
    <property type="nucleotide sequence ID" value="NZ_BNCM01000006.1"/>
</dbReference>
<reference evidence="2 3" key="1">
    <citation type="submission" date="2021-01" db="EMBL/GenBank/DDBJ databases">
        <title>Genome public.</title>
        <authorList>
            <person name="Liu C."/>
            <person name="Sun Q."/>
        </authorList>
    </citation>
    <scope>NUCLEOTIDE SEQUENCE [LARGE SCALE GENOMIC DNA]</scope>
    <source>
        <strain evidence="2 3">JC656</strain>
    </source>
</reference>
<organism evidence="2 3">
    <name type="scientific">Sinomonas cellulolyticus</name>
    <dbReference type="NCBI Taxonomy" id="2801916"/>
    <lineage>
        <taxon>Bacteria</taxon>
        <taxon>Bacillati</taxon>
        <taxon>Actinomycetota</taxon>
        <taxon>Actinomycetes</taxon>
        <taxon>Micrococcales</taxon>
        <taxon>Micrococcaceae</taxon>
        <taxon>Sinomonas</taxon>
    </lineage>
</organism>
<name>A0ABS1KAQ8_9MICC</name>
<comment type="caution">
    <text evidence="2">The sequence shown here is derived from an EMBL/GenBank/DDBJ whole genome shotgun (WGS) entry which is preliminary data.</text>
</comment>
<protein>
    <submittedName>
        <fullName evidence="2">Uncharacterized protein</fullName>
    </submittedName>
</protein>
<sequence>MKLSKIFSVLAAVLLAVFAIASPAGAAKTPNGNPHFVYVTPQLVGNDLQVNFKEAGVGAGASVSVSTSATFSFVLGCVNGGSNHPKAANKSAFSETGSASGVFPANAGGNVVESLTIPAPSMQDILSHLVCPPGQTTTLFSAGWSNLSITDSTNHTTIDVPGTWSVM</sequence>
<dbReference type="Proteomes" id="UP000639051">
    <property type="component" value="Unassembled WGS sequence"/>
</dbReference>
<accession>A0ABS1KAQ8</accession>
<feature type="signal peptide" evidence="1">
    <location>
        <begin position="1"/>
        <end position="26"/>
    </location>
</feature>
<evidence type="ECO:0000256" key="1">
    <source>
        <dbReference type="SAM" id="SignalP"/>
    </source>
</evidence>
<keyword evidence="1" id="KW-0732">Signal</keyword>
<dbReference type="EMBL" id="JAERRC010000046">
    <property type="protein sequence ID" value="MBL0707366.1"/>
    <property type="molecule type" value="Genomic_DNA"/>
</dbReference>
<evidence type="ECO:0000313" key="3">
    <source>
        <dbReference type="Proteomes" id="UP000639051"/>
    </source>
</evidence>